<dbReference type="InterPro" id="IPR036390">
    <property type="entry name" value="WH_DNA-bd_sf"/>
</dbReference>
<dbReference type="InterPro" id="IPR000847">
    <property type="entry name" value="LysR_HTH_N"/>
</dbReference>
<proteinExistence type="inferred from homology"/>
<evidence type="ECO:0000259" key="5">
    <source>
        <dbReference type="PROSITE" id="PS50931"/>
    </source>
</evidence>
<keyword evidence="2" id="KW-0805">Transcription regulation</keyword>
<dbReference type="Proteomes" id="UP001629249">
    <property type="component" value="Unassembled WGS sequence"/>
</dbReference>
<dbReference type="SUPFAM" id="SSF46785">
    <property type="entry name" value="Winged helix' DNA-binding domain"/>
    <property type="match status" value="1"/>
</dbReference>
<dbReference type="InterPro" id="IPR005119">
    <property type="entry name" value="LysR_subst-bd"/>
</dbReference>
<dbReference type="Pfam" id="PF03466">
    <property type="entry name" value="LysR_substrate"/>
    <property type="match status" value="1"/>
</dbReference>
<dbReference type="PANTHER" id="PTHR30537">
    <property type="entry name" value="HTH-TYPE TRANSCRIPTIONAL REGULATOR"/>
    <property type="match status" value="1"/>
</dbReference>
<dbReference type="InterPro" id="IPR058163">
    <property type="entry name" value="LysR-type_TF_proteobact-type"/>
</dbReference>
<gene>
    <name evidence="6" type="ORF">PQR66_38630</name>
</gene>
<reference evidence="6 7" key="1">
    <citation type="journal article" date="2024" name="Chem. Sci.">
        <title>Discovery of megapolipeptins by genome mining of a Burkholderiales bacteria collection.</title>
        <authorList>
            <person name="Paulo B.S."/>
            <person name="Recchia M.J.J."/>
            <person name="Lee S."/>
            <person name="Fergusson C.H."/>
            <person name="Romanowski S.B."/>
            <person name="Hernandez A."/>
            <person name="Krull N."/>
            <person name="Liu D.Y."/>
            <person name="Cavanagh H."/>
            <person name="Bos A."/>
            <person name="Gray C.A."/>
            <person name="Murphy B.T."/>
            <person name="Linington R.G."/>
            <person name="Eustaquio A.S."/>
        </authorList>
    </citation>
    <scope>NUCLEOTIDE SEQUENCE [LARGE SCALE GENOMIC DNA]</scope>
    <source>
        <strain evidence="6 7">RL16-012-BIC-B</strain>
    </source>
</reference>
<evidence type="ECO:0000256" key="1">
    <source>
        <dbReference type="ARBA" id="ARBA00009437"/>
    </source>
</evidence>
<accession>A0ABW9A337</accession>
<evidence type="ECO:0000256" key="2">
    <source>
        <dbReference type="ARBA" id="ARBA00023015"/>
    </source>
</evidence>
<comment type="caution">
    <text evidence="6">The sequence shown here is derived from an EMBL/GenBank/DDBJ whole genome shotgun (WGS) entry which is preliminary data.</text>
</comment>
<dbReference type="EMBL" id="JAQQFN010000055">
    <property type="protein sequence ID" value="MFL9888991.1"/>
    <property type="molecule type" value="Genomic_DNA"/>
</dbReference>
<comment type="similarity">
    <text evidence="1">Belongs to the LysR transcriptional regulatory family.</text>
</comment>
<keyword evidence="4" id="KW-0804">Transcription</keyword>
<dbReference type="Pfam" id="PF00126">
    <property type="entry name" value="HTH_1"/>
    <property type="match status" value="1"/>
</dbReference>
<dbReference type="PANTHER" id="PTHR30537:SF31">
    <property type="entry name" value="TRANSCRIPTIONAL REGULATOR, LYSR FAMILY"/>
    <property type="match status" value="1"/>
</dbReference>
<dbReference type="SUPFAM" id="SSF53850">
    <property type="entry name" value="Periplasmic binding protein-like II"/>
    <property type="match status" value="1"/>
</dbReference>
<keyword evidence="7" id="KW-1185">Reference proteome</keyword>
<evidence type="ECO:0000313" key="7">
    <source>
        <dbReference type="Proteomes" id="UP001629249"/>
    </source>
</evidence>
<dbReference type="InterPro" id="IPR036388">
    <property type="entry name" value="WH-like_DNA-bd_sf"/>
</dbReference>
<evidence type="ECO:0000256" key="3">
    <source>
        <dbReference type="ARBA" id="ARBA00023125"/>
    </source>
</evidence>
<keyword evidence="3" id="KW-0238">DNA-binding</keyword>
<evidence type="ECO:0000256" key="4">
    <source>
        <dbReference type="ARBA" id="ARBA00023163"/>
    </source>
</evidence>
<organism evidence="6 7">
    <name type="scientific">Paraburkholderia agricolaris</name>
    <dbReference type="NCBI Taxonomy" id="2152888"/>
    <lineage>
        <taxon>Bacteria</taxon>
        <taxon>Pseudomonadati</taxon>
        <taxon>Pseudomonadota</taxon>
        <taxon>Betaproteobacteria</taxon>
        <taxon>Burkholderiales</taxon>
        <taxon>Burkholderiaceae</taxon>
        <taxon>Paraburkholderia</taxon>
    </lineage>
</organism>
<dbReference type="Gene3D" id="1.10.10.10">
    <property type="entry name" value="Winged helix-like DNA-binding domain superfamily/Winged helix DNA-binding domain"/>
    <property type="match status" value="1"/>
</dbReference>
<dbReference type="PROSITE" id="PS50931">
    <property type="entry name" value="HTH_LYSR"/>
    <property type="match status" value="1"/>
</dbReference>
<dbReference type="Gene3D" id="3.40.190.290">
    <property type="match status" value="1"/>
</dbReference>
<dbReference type="RefSeq" id="WP_408335985.1">
    <property type="nucleotide sequence ID" value="NZ_JAQQFH010000063.1"/>
</dbReference>
<feature type="domain" description="HTH lysR-type" evidence="5">
    <location>
        <begin position="2"/>
        <end position="59"/>
    </location>
</feature>
<protein>
    <submittedName>
        <fullName evidence="6">LysR family transcriptional regulator</fullName>
    </submittedName>
</protein>
<sequence>MVNFNDMFLFSKVVEHKGISGAAKALGMVHSRISRRVAALETSLNVRLIQRSTRHFAVTELGMEFNRHCLNMIAEADAAVEKTVQAQEKPAGLVRMNCPTMLAQFVVGPLLPLFLKNNPGIRISVDTTERDVSLEENFDLSIRIRFLPYEDSSLMARPLGIFQPVLLASRELLDRFGRPKSLEELLKMPTVSYSTPQGPHVWTLVNPEKCEIQVKHQPILTAEDFVVIRQAALQGVGVALLPLSLCLDDIRGGSLDVVLPEFTAPVTELQAVYPSRHGLLPAVRLLIDFLSAHCTGDLQRAEIAQHSGRGLHGAARFWTSRQSIDRLIDDPRRCENVLPIADSELPVPAISK</sequence>
<evidence type="ECO:0000313" key="6">
    <source>
        <dbReference type="EMBL" id="MFL9888991.1"/>
    </source>
</evidence>
<name>A0ABW9A337_9BURK</name>